<accession>A0A6J4SRG7</accession>
<feature type="compositionally biased region" description="Basic residues" evidence="1">
    <location>
        <begin position="56"/>
        <end position="70"/>
    </location>
</feature>
<feature type="non-terminal residue" evidence="2">
    <location>
        <position position="108"/>
    </location>
</feature>
<dbReference type="AlphaFoldDB" id="A0A6J4SRG7"/>
<protein>
    <submittedName>
        <fullName evidence="2">Peptide-methionine (R)-S-oxide reductase MsrB</fullName>
        <ecNumber evidence="2">1.8.4.12</ecNumber>
    </submittedName>
</protein>
<evidence type="ECO:0000256" key="1">
    <source>
        <dbReference type="SAM" id="MobiDB-lite"/>
    </source>
</evidence>
<keyword evidence="2" id="KW-0560">Oxidoreductase</keyword>
<reference evidence="2" key="1">
    <citation type="submission" date="2020-02" db="EMBL/GenBank/DDBJ databases">
        <authorList>
            <person name="Meier V. D."/>
        </authorList>
    </citation>
    <scope>NUCLEOTIDE SEQUENCE</scope>
    <source>
        <strain evidence="2">AVDCRST_MAG62</strain>
    </source>
</reference>
<evidence type="ECO:0000313" key="2">
    <source>
        <dbReference type="EMBL" id="CAA9503310.1"/>
    </source>
</evidence>
<name>A0A6J4SRG7_9SPHN</name>
<feature type="region of interest" description="Disordered" evidence="1">
    <location>
        <begin position="40"/>
        <end position="108"/>
    </location>
</feature>
<sequence length="108" mass="12732">AARREDRTSTLQPAQRGEAPWHLRLCRLRPPGLQVAGQVRERHRLAELHRADPRGRAHPSRRHRFSRPHRSALPPLRWSPGSRVRRRPPADRQALLHERRGNDLQRRV</sequence>
<dbReference type="GO" id="GO:0033743">
    <property type="term" value="F:peptide-methionine (R)-S-oxide reductase activity"/>
    <property type="evidence" value="ECO:0007669"/>
    <property type="project" value="UniProtKB-EC"/>
</dbReference>
<dbReference type="EMBL" id="CADCWB010000013">
    <property type="protein sequence ID" value="CAA9503310.1"/>
    <property type="molecule type" value="Genomic_DNA"/>
</dbReference>
<proteinExistence type="predicted"/>
<organism evidence="2">
    <name type="scientific">uncultured Sphingomonas sp</name>
    <dbReference type="NCBI Taxonomy" id="158754"/>
    <lineage>
        <taxon>Bacteria</taxon>
        <taxon>Pseudomonadati</taxon>
        <taxon>Pseudomonadota</taxon>
        <taxon>Alphaproteobacteria</taxon>
        <taxon>Sphingomonadales</taxon>
        <taxon>Sphingomonadaceae</taxon>
        <taxon>Sphingomonas</taxon>
        <taxon>environmental samples</taxon>
    </lineage>
</organism>
<dbReference type="EC" id="1.8.4.12" evidence="2"/>
<gene>
    <name evidence="2" type="ORF">AVDCRST_MAG62-91</name>
</gene>
<feature type="compositionally biased region" description="Basic and acidic residues" evidence="1">
    <location>
        <begin position="44"/>
        <end position="55"/>
    </location>
</feature>
<feature type="non-terminal residue" evidence="2">
    <location>
        <position position="1"/>
    </location>
</feature>
<feature type="compositionally biased region" description="Basic and acidic residues" evidence="1">
    <location>
        <begin position="88"/>
        <end position="108"/>
    </location>
</feature>